<dbReference type="PROSITE" id="PS50893">
    <property type="entry name" value="ABC_TRANSPORTER_2"/>
    <property type="match status" value="2"/>
</dbReference>
<keyword evidence="5" id="KW-0547">Nucleotide-binding</keyword>
<dbReference type="GO" id="GO:0005524">
    <property type="term" value="F:ATP binding"/>
    <property type="evidence" value="ECO:0007669"/>
    <property type="project" value="UniProtKB-KW"/>
</dbReference>
<keyword evidence="6 8" id="KW-0067">ATP-binding</keyword>
<dbReference type="Pfam" id="PF00005">
    <property type="entry name" value="ABC_tran"/>
    <property type="match status" value="2"/>
</dbReference>
<sequence>MDTPLIRGIGLGRTYGALTALADADFAVMPGEVRGLIGSNGAGKSTLIKILTGAVAPTSGSVEVKGETVRLGDPSEMIRRGVACIYQHSNLAPAMSVMDNIFLGRQPTGRFGRIDRRRQRADAQALMARHGITLDLDAAVGTLPTVKQKEVEILKALALDARVLLMDEPTGWLSAADVVRLHTTIRGLKADGVAIVYISHMLDEIFTVCDTMTIMRDGRVIAEAKVAEMTRPRVIELMVGEKLARDSAAAARVPRRPGGTGEVRLQVRDLTRTNVFRDVSFDLHAGEILCITGLIGSKRTELMHVLFGADRADSGTIEVDGRPVAFGSPREAMAGGIGFVPEDRHRDGLMLGLSMTENLVMATLSRFCRALLLDHRAIAARSTRSIAELAIQPPDGTKAVRLLSGGNQQKVLVGKWLNLGPRVLILDEPTVGVDVGAKAEIYAILRAERDKGAAILVVSSDLEEVMTLADRIAVMVAGRLVAIHDAEAVTMARVVDEIGGAA</sequence>
<feature type="domain" description="ABC transporter" evidence="7">
    <location>
        <begin position="6"/>
        <end position="242"/>
    </location>
</feature>
<evidence type="ECO:0000313" key="8">
    <source>
        <dbReference type="EMBL" id="TBW40860.1"/>
    </source>
</evidence>
<dbReference type="CDD" id="cd03216">
    <property type="entry name" value="ABC_Carb_Monos_I"/>
    <property type="match status" value="1"/>
</dbReference>
<accession>A0A4Q9VWW9</accession>
<dbReference type="PROSITE" id="PS00211">
    <property type="entry name" value="ABC_TRANSPORTER_1"/>
    <property type="match status" value="1"/>
</dbReference>
<dbReference type="SMART" id="SM00382">
    <property type="entry name" value="AAA"/>
    <property type="match status" value="2"/>
</dbReference>
<keyword evidence="2" id="KW-0813">Transport</keyword>
<dbReference type="PANTHER" id="PTHR43790:SF9">
    <property type="entry name" value="GALACTOFURANOSE TRANSPORTER ATP-BINDING PROTEIN YTFR"/>
    <property type="match status" value="1"/>
</dbReference>
<dbReference type="RefSeq" id="WP_131305247.1">
    <property type="nucleotide sequence ID" value="NZ_SJFN01000002.1"/>
</dbReference>
<dbReference type="SUPFAM" id="SSF52540">
    <property type="entry name" value="P-loop containing nucleoside triphosphate hydrolases"/>
    <property type="match status" value="2"/>
</dbReference>
<evidence type="ECO:0000313" key="9">
    <source>
        <dbReference type="Proteomes" id="UP000292781"/>
    </source>
</evidence>
<reference evidence="8 9" key="1">
    <citation type="submission" date="2019-02" db="EMBL/GenBank/DDBJ databases">
        <title>Siculibacillus lacustris gen. nov., sp. nov., a new rosette-forming bacterium isolated from a freshwater crater lake (Lake St. Ana, Romania).</title>
        <authorList>
            <person name="Felfoldi T."/>
            <person name="Marton Z."/>
            <person name="Szabo A."/>
            <person name="Mentes A."/>
            <person name="Boka K."/>
            <person name="Marialigeti K."/>
            <person name="Mathe I."/>
            <person name="Koncz M."/>
            <person name="Schumann P."/>
            <person name="Toth E."/>
        </authorList>
    </citation>
    <scope>NUCLEOTIDE SEQUENCE [LARGE SCALE GENOMIC DNA]</scope>
    <source>
        <strain evidence="8 9">SA-279</strain>
    </source>
</reference>
<dbReference type="InterPro" id="IPR003593">
    <property type="entry name" value="AAA+_ATPase"/>
</dbReference>
<keyword evidence="9" id="KW-1185">Reference proteome</keyword>
<evidence type="ECO:0000256" key="5">
    <source>
        <dbReference type="ARBA" id="ARBA00022741"/>
    </source>
</evidence>
<evidence type="ECO:0000256" key="2">
    <source>
        <dbReference type="ARBA" id="ARBA00022448"/>
    </source>
</evidence>
<dbReference type="InterPro" id="IPR027417">
    <property type="entry name" value="P-loop_NTPase"/>
</dbReference>
<evidence type="ECO:0000256" key="4">
    <source>
        <dbReference type="ARBA" id="ARBA00022737"/>
    </source>
</evidence>
<evidence type="ECO:0000259" key="7">
    <source>
        <dbReference type="PROSITE" id="PS50893"/>
    </source>
</evidence>
<dbReference type="InterPro" id="IPR050107">
    <property type="entry name" value="ABC_carbohydrate_import_ATPase"/>
</dbReference>
<keyword evidence="3" id="KW-0762">Sugar transport</keyword>
<dbReference type="CDD" id="cd03215">
    <property type="entry name" value="ABC_Carb_Monos_II"/>
    <property type="match status" value="1"/>
</dbReference>
<comment type="similarity">
    <text evidence="1">Belongs to the ABC transporter superfamily.</text>
</comment>
<dbReference type="Gene3D" id="3.40.50.300">
    <property type="entry name" value="P-loop containing nucleotide triphosphate hydrolases"/>
    <property type="match status" value="2"/>
</dbReference>
<dbReference type="InterPro" id="IPR017871">
    <property type="entry name" value="ABC_transporter-like_CS"/>
</dbReference>
<dbReference type="EMBL" id="SJFN01000002">
    <property type="protein sequence ID" value="TBW40860.1"/>
    <property type="molecule type" value="Genomic_DNA"/>
</dbReference>
<name>A0A4Q9VWW9_9HYPH</name>
<dbReference type="GO" id="GO:0016887">
    <property type="term" value="F:ATP hydrolysis activity"/>
    <property type="evidence" value="ECO:0007669"/>
    <property type="project" value="InterPro"/>
</dbReference>
<gene>
    <name evidence="8" type="ORF">EYW49_01530</name>
</gene>
<evidence type="ECO:0000256" key="3">
    <source>
        <dbReference type="ARBA" id="ARBA00022597"/>
    </source>
</evidence>
<proteinExistence type="inferred from homology"/>
<evidence type="ECO:0000256" key="1">
    <source>
        <dbReference type="ARBA" id="ARBA00005417"/>
    </source>
</evidence>
<keyword evidence="4" id="KW-0677">Repeat</keyword>
<dbReference type="OrthoDB" id="9805029at2"/>
<dbReference type="AlphaFoldDB" id="A0A4Q9VWW9"/>
<organism evidence="8 9">
    <name type="scientific">Siculibacillus lacustris</name>
    <dbReference type="NCBI Taxonomy" id="1549641"/>
    <lineage>
        <taxon>Bacteria</taxon>
        <taxon>Pseudomonadati</taxon>
        <taxon>Pseudomonadota</taxon>
        <taxon>Alphaproteobacteria</taxon>
        <taxon>Hyphomicrobiales</taxon>
        <taxon>Ancalomicrobiaceae</taxon>
        <taxon>Siculibacillus</taxon>
    </lineage>
</organism>
<comment type="caution">
    <text evidence="8">The sequence shown here is derived from an EMBL/GenBank/DDBJ whole genome shotgun (WGS) entry which is preliminary data.</text>
</comment>
<protein>
    <submittedName>
        <fullName evidence="8">Sugar ABC transporter ATP-binding protein</fullName>
    </submittedName>
</protein>
<dbReference type="Proteomes" id="UP000292781">
    <property type="component" value="Unassembled WGS sequence"/>
</dbReference>
<dbReference type="InterPro" id="IPR003439">
    <property type="entry name" value="ABC_transporter-like_ATP-bd"/>
</dbReference>
<feature type="domain" description="ABC transporter" evidence="7">
    <location>
        <begin position="265"/>
        <end position="502"/>
    </location>
</feature>
<dbReference type="PANTHER" id="PTHR43790">
    <property type="entry name" value="CARBOHYDRATE TRANSPORT ATP-BINDING PROTEIN MG119-RELATED"/>
    <property type="match status" value="1"/>
</dbReference>
<evidence type="ECO:0000256" key="6">
    <source>
        <dbReference type="ARBA" id="ARBA00022840"/>
    </source>
</evidence>